<dbReference type="AlphaFoldDB" id="A0A067RHK2"/>
<proteinExistence type="predicted"/>
<organism evidence="1 2">
    <name type="scientific">Zootermopsis nevadensis</name>
    <name type="common">Dampwood termite</name>
    <dbReference type="NCBI Taxonomy" id="136037"/>
    <lineage>
        <taxon>Eukaryota</taxon>
        <taxon>Metazoa</taxon>
        <taxon>Ecdysozoa</taxon>
        <taxon>Arthropoda</taxon>
        <taxon>Hexapoda</taxon>
        <taxon>Insecta</taxon>
        <taxon>Pterygota</taxon>
        <taxon>Neoptera</taxon>
        <taxon>Polyneoptera</taxon>
        <taxon>Dictyoptera</taxon>
        <taxon>Blattodea</taxon>
        <taxon>Blattoidea</taxon>
        <taxon>Termitoidae</taxon>
        <taxon>Termopsidae</taxon>
        <taxon>Zootermopsis</taxon>
    </lineage>
</organism>
<evidence type="ECO:0000313" key="1">
    <source>
        <dbReference type="EMBL" id="KDR19830.1"/>
    </source>
</evidence>
<dbReference type="Proteomes" id="UP000027135">
    <property type="component" value="Unassembled WGS sequence"/>
</dbReference>
<protein>
    <submittedName>
        <fullName evidence="1">Uncharacterized protein</fullName>
    </submittedName>
</protein>
<name>A0A067RHK2_ZOONE</name>
<sequence>MYLITVNGGRRKKSFYSDTCPKKPGLHISCFAIHHIVKEYHRDLGYNLEVHGLKKKKCSCSNREHPNDGGSSGL</sequence>
<gene>
    <name evidence="1" type="ORF">L798_05896</name>
</gene>
<reference evidence="1 2" key="1">
    <citation type="journal article" date="2014" name="Nat. Commun.">
        <title>Molecular traces of alternative social organization in a termite genome.</title>
        <authorList>
            <person name="Terrapon N."/>
            <person name="Li C."/>
            <person name="Robertson H.M."/>
            <person name="Ji L."/>
            <person name="Meng X."/>
            <person name="Booth W."/>
            <person name="Chen Z."/>
            <person name="Childers C.P."/>
            <person name="Glastad K.M."/>
            <person name="Gokhale K."/>
            <person name="Gowin J."/>
            <person name="Gronenberg W."/>
            <person name="Hermansen R.A."/>
            <person name="Hu H."/>
            <person name="Hunt B.G."/>
            <person name="Huylmans A.K."/>
            <person name="Khalil S.M."/>
            <person name="Mitchell R.D."/>
            <person name="Munoz-Torres M.C."/>
            <person name="Mustard J.A."/>
            <person name="Pan H."/>
            <person name="Reese J.T."/>
            <person name="Scharf M.E."/>
            <person name="Sun F."/>
            <person name="Vogel H."/>
            <person name="Xiao J."/>
            <person name="Yang W."/>
            <person name="Yang Z."/>
            <person name="Yang Z."/>
            <person name="Zhou J."/>
            <person name="Zhu J."/>
            <person name="Brent C.S."/>
            <person name="Elsik C.G."/>
            <person name="Goodisman M.A."/>
            <person name="Liberles D.A."/>
            <person name="Roe R.M."/>
            <person name="Vargo E.L."/>
            <person name="Vilcinskas A."/>
            <person name="Wang J."/>
            <person name="Bornberg-Bauer E."/>
            <person name="Korb J."/>
            <person name="Zhang G."/>
            <person name="Liebig J."/>
        </authorList>
    </citation>
    <scope>NUCLEOTIDE SEQUENCE [LARGE SCALE GENOMIC DNA]</scope>
    <source>
        <tissue evidence="1">Whole organism</tissue>
    </source>
</reference>
<evidence type="ECO:0000313" key="2">
    <source>
        <dbReference type="Proteomes" id="UP000027135"/>
    </source>
</evidence>
<accession>A0A067RHK2</accession>
<dbReference type="EMBL" id="KK852631">
    <property type="protein sequence ID" value="KDR19830.1"/>
    <property type="molecule type" value="Genomic_DNA"/>
</dbReference>
<dbReference type="InParanoid" id="A0A067RHK2"/>
<keyword evidence="2" id="KW-1185">Reference proteome</keyword>